<feature type="region of interest" description="Disordered" evidence="7">
    <location>
        <begin position="1941"/>
        <end position="1985"/>
    </location>
</feature>
<keyword evidence="5" id="KW-0393">Immunoglobulin domain</keyword>
<dbReference type="FunFam" id="2.60.40.10:FF:002556">
    <property type="entry name" value="Protein CBG19196"/>
    <property type="match status" value="1"/>
</dbReference>
<feature type="domain" description="Ig-like" evidence="9">
    <location>
        <begin position="1386"/>
        <end position="1476"/>
    </location>
</feature>
<evidence type="ECO:0000313" key="10">
    <source>
        <dbReference type="EMBL" id="UMM36443.1"/>
    </source>
</evidence>
<feature type="coiled-coil region" evidence="6">
    <location>
        <begin position="680"/>
        <end position="707"/>
    </location>
</feature>
<dbReference type="InterPro" id="IPR058157">
    <property type="entry name" value="Spectrin_met"/>
</dbReference>
<name>A0AAE9JNX7_CAEBR</name>
<dbReference type="FunFam" id="2.60.40.10:FF:002364">
    <property type="entry name" value="Protein CBG19196"/>
    <property type="match status" value="1"/>
</dbReference>
<gene>
    <name evidence="10" type="ORF">L5515_008606</name>
</gene>
<feature type="transmembrane region" description="Helical" evidence="8">
    <location>
        <begin position="2640"/>
        <end position="2664"/>
    </location>
</feature>
<proteinExistence type="predicted"/>
<feature type="compositionally biased region" description="Polar residues" evidence="7">
    <location>
        <begin position="2023"/>
        <end position="2035"/>
    </location>
</feature>
<organism evidence="10 11">
    <name type="scientific">Caenorhabditis briggsae</name>
    <dbReference type="NCBI Taxonomy" id="6238"/>
    <lineage>
        <taxon>Eukaryota</taxon>
        <taxon>Metazoa</taxon>
        <taxon>Ecdysozoa</taxon>
        <taxon>Nematoda</taxon>
        <taxon>Chromadorea</taxon>
        <taxon>Rhabditida</taxon>
        <taxon>Rhabditina</taxon>
        <taxon>Rhabditomorpha</taxon>
        <taxon>Rhabditoidea</taxon>
        <taxon>Rhabditidae</taxon>
        <taxon>Peloderinae</taxon>
        <taxon>Caenorhabditis</taxon>
    </lineage>
</organism>
<feature type="domain" description="Ig-like" evidence="9">
    <location>
        <begin position="1276"/>
        <end position="1352"/>
    </location>
</feature>
<protein>
    <recommendedName>
        <fullName evidence="9">Ig-like domain-containing protein</fullName>
    </recommendedName>
</protein>
<dbReference type="SMART" id="SM00408">
    <property type="entry name" value="IGc2"/>
    <property type="match status" value="6"/>
</dbReference>
<dbReference type="FunFam" id="2.60.40.10:FF:000032">
    <property type="entry name" value="palladin isoform X1"/>
    <property type="match status" value="1"/>
</dbReference>
<evidence type="ECO:0000313" key="11">
    <source>
        <dbReference type="Proteomes" id="UP000829354"/>
    </source>
</evidence>
<keyword evidence="8" id="KW-0472">Membrane</keyword>
<dbReference type="InterPro" id="IPR013098">
    <property type="entry name" value="Ig_I-set"/>
</dbReference>
<feature type="domain" description="Ig-like" evidence="9">
    <location>
        <begin position="2456"/>
        <end position="2545"/>
    </location>
</feature>
<dbReference type="Gene3D" id="2.60.40.10">
    <property type="entry name" value="Immunoglobulins"/>
    <property type="match status" value="6"/>
</dbReference>
<dbReference type="PROSITE" id="PS50835">
    <property type="entry name" value="IG_LIKE"/>
    <property type="match status" value="6"/>
</dbReference>
<dbReference type="Pfam" id="PF25075">
    <property type="entry name" value="DUF7799"/>
    <property type="match status" value="1"/>
</dbReference>
<evidence type="ECO:0000256" key="6">
    <source>
        <dbReference type="SAM" id="Coils"/>
    </source>
</evidence>
<dbReference type="Pfam" id="PF07679">
    <property type="entry name" value="I-set"/>
    <property type="match status" value="6"/>
</dbReference>
<accession>A0AAE9JNX7</accession>
<keyword evidence="6" id="KW-0175">Coiled coil</keyword>
<dbReference type="SUPFAM" id="SSF46966">
    <property type="entry name" value="Spectrin repeat"/>
    <property type="match status" value="1"/>
</dbReference>
<feature type="transmembrane region" description="Helical" evidence="8">
    <location>
        <begin position="2685"/>
        <end position="2707"/>
    </location>
</feature>
<dbReference type="Pfam" id="PF25101">
    <property type="entry name" value="Spectrin_7"/>
    <property type="match status" value="1"/>
</dbReference>
<dbReference type="Proteomes" id="UP000829354">
    <property type="component" value="Chromosome V"/>
</dbReference>
<dbReference type="InterPro" id="IPR003598">
    <property type="entry name" value="Ig_sub2"/>
</dbReference>
<keyword evidence="8" id="KW-0812">Transmembrane</keyword>
<evidence type="ECO:0000256" key="2">
    <source>
        <dbReference type="ARBA" id="ARBA00022490"/>
    </source>
</evidence>
<feature type="region of interest" description="Disordered" evidence="7">
    <location>
        <begin position="2279"/>
        <end position="2298"/>
    </location>
</feature>
<evidence type="ECO:0000259" key="9">
    <source>
        <dbReference type="PROSITE" id="PS50835"/>
    </source>
</evidence>
<feature type="compositionally biased region" description="Pro residues" evidence="7">
    <location>
        <begin position="1369"/>
        <end position="1390"/>
    </location>
</feature>
<feature type="compositionally biased region" description="Basic and acidic residues" evidence="7">
    <location>
        <begin position="1962"/>
        <end position="1977"/>
    </location>
</feature>
<feature type="region of interest" description="Disordered" evidence="7">
    <location>
        <begin position="2018"/>
        <end position="2052"/>
    </location>
</feature>
<feature type="region of interest" description="Disordered" evidence="7">
    <location>
        <begin position="1366"/>
        <end position="1395"/>
    </location>
</feature>
<dbReference type="InterPro" id="IPR007110">
    <property type="entry name" value="Ig-like_dom"/>
</dbReference>
<dbReference type="InterPro" id="IPR036179">
    <property type="entry name" value="Ig-like_dom_sf"/>
</dbReference>
<feature type="domain" description="Ig-like" evidence="9">
    <location>
        <begin position="2177"/>
        <end position="2264"/>
    </location>
</feature>
<feature type="compositionally biased region" description="Basic and acidic residues" evidence="7">
    <location>
        <begin position="2036"/>
        <end position="2052"/>
    </location>
</feature>
<keyword evidence="2" id="KW-0963">Cytoplasm</keyword>
<dbReference type="FunFam" id="2.60.40.10:FF:000425">
    <property type="entry name" value="Myosin light chain kinase"/>
    <property type="match status" value="3"/>
</dbReference>
<evidence type="ECO:0000256" key="7">
    <source>
        <dbReference type="SAM" id="MobiDB-lite"/>
    </source>
</evidence>
<dbReference type="PANTHER" id="PTHR47633">
    <property type="entry name" value="IMMUNOGLOBULIN"/>
    <property type="match status" value="1"/>
</dbReference>
<dbReference type="SMART" id="SM00409">
    <property type="entry name" value="IG"/>
    <property type="match status" value="6"/>
</dbReference>
<dbReference type="EMBL" id="CP092624">
    <property type="protein sequence ID" value="UMM36443.1"/>
    <property type="molecule type" value="Genomic_DNA"/>
</dbReference>
<comment type="subcellular location">
    <subcellularLocation>
        <location evidence="1">Cytoplasm</location>
        <location evidence="1">Myofibril</location>
        <location evidence="1">Sarcomere</location>
        <location evidence="1">A band</location>
    </subcellularLocation>
</comment>
<evidence type="ECO:0000256" key="5">
    <source>
        <dbReference type="ARBA" id="ARBA00023319"/>
    </source>
</evidence>
<feature type="domain" description="Ig-like" evidence="9">
    <location>
        <begin position="2361"/>
        <end position="2448"/>
    </location>
</feature>
<evidence type="ECO:0000256" key="1">
    <source>
        <dbReference type="ARBA" id="ARBA00004161"/>
    </source>
</evidence>
<reference evidence="10 11" key="1">
    <citation type="submission" date="2022-04" db="EMBL/GenBank/DDBJ databases">
        <title>Chromosome-level reference genomes for two strains of Caenorhabditis briggsae: an improved platform for comparative genomics.</title>
        <authorList>
            <person name="Stevens L."/>
            <person name="Andersen E."/>
        </authorList>
    </citation>
    <scope>NUCLEOTIDE SEQUENCE [LARGE SCALE GENOMIC DNA]</scope>
    <source>
        <strain evidence="10">VX34</strain>
        <tissue evidence="10">Whole-organism</tissue>
    </source>
</reference>
<dbReference type="InterPro" id="IPR056701">
    <property type="entry name" value="DUF7799"/>
</dbReference>
<dbReference type="InterPro" id="IPR013783">
    <property type="entry name" value="Ig-like_fold"/>
</dbReference>
<dbReference type="InterPro" id="IPR003599">
    <property type="entry name" value="Ig_sub"/>
</dbReference>
<dbReference type="Gene3D" id="1.20.58.60">
    <property type="match status" value="3"/>
</dbReference>
<feature type="coiled-coil region" evidence="6">
    <location>
        <begin position="1130"/>
        <end position="1164"/>
    </location>
</feature>
<evidence type="ECO:0000256" key="8">
    <source>
        <dbReference type="SAM" id="Phobius"/>
    </source>
</evidence>
<feature type="compositionally biased region" description="Low complexity" evidence="7">
    <location>
        <begin position="1942"/>
        <end position="1953"/>
    </location>
</feature>
<evidence type="ECO:0000256" key="3">
    <source>
        <dbReference type="ARBA" id="ARBA00022737"/>
    </source>
</evidence>
<feature type="region of interest" description="Disordered" evidence="7">
    <location>
        <begin position="1"/>
        <end position="30"/>
    </location>
</feature>
<dbReference type="GO" id="GO:0019899">
    <property type="term" value="F:enzyme binding"/>
    <property type="evidence" value="ECO:0007669"/>
    <property type="project" value="UniProtKB-ARBA"/>
</dbReference>
<feature type="compositionally biased region" description="Polar residues" evidence="7">
    <location>
        <begin position="19"/>
        <end position="30"/>
    </location>
</feature>
<keyword evidence="11" id="KW-1185">Reference proteome</keyword>
<evidence type="ECO:0000256" key="4">
    <source>
        <dbReference type="ARBA" id="ARBA00023157"/>
    </source>
</evidence>
<keyword evidence="3" id="KW-0677">Repeat</keyword>
<dbReference type="GO" id="GO:0031672">
    <property type="term" value="C:A band"/>
    <property type="evidence" value="ECO:0007669"/>
    <property type="project" value="UniProtKB-SubCell"/>
</dbReference>
<feature type="domain" description="Ig-like" evidence="9">
    <location>
        <begin position="1171"/>
        <end position="1259"/>
    </location>
</feature>
<keyword evidence="8" id="KW-1133">Transmembrane helix</keyword>
<keyword evidence="4" id="KW-1015">Disulfide bond</keyword>
<dbReference type="SUPFAM" id="SSF48726">
    <property type="entry name" value="Immunoglobulin"/>
    <property type="match status" value="6"/>
</dbReference>
<sequence length="2724" mass="312027">MAPGGAPNDANLSEMARRGQSQETEKSTTTLSTIAVKAGVNASIVVALLKSAGYIQLRVDEMQPKLLSIGNSSQEAKDLLNIHDDLIRRLQEKDDQVLALLSRADSLGAEKTNPNEAIVYDEMAKSLRETWRSLNRQLLLRGYMLRETVQFYTLAESHQRLSTKTIEIVEQINEQNSQQLKSSIDKLINDIIDTTASVVDLGSSVISQIRTLGQLDDNPERPQEILEASVRIESIMLRVASDWERSEALWQERKSGAAPQTQTTTTEDELVVIEQWLTYAEKKVKALNEAGQKNVLNEGNKHVARLRDLAQTPSSDGGRISHLSGRIEEFLHYLKTRMNRSQRIHGFIQAAKSMLSQLNMMAEDMKSANAAMAGELAPLAKQKASPLIHEGKDIASKEVLSYEEQRLVKQYVEDLSEKLKEIESLAKQRKESGKTTSHFSTIKSWLDGQASAFLAQKGDMGGNLNDARDFVVAHKQFATEVVNRDADVMSLLAKKPQMSPEEEQQLTEFVKNYEKIKDILENRIQIGTTYEQVHKFGKDLEGSFDALQTLLENNQEYTNEKVAAQISNVFQMILETLSQEKHQGEKFISNATQIGKSDEWLNIQRAQEAVRNMITDHENRFKYVKHKWTEWQMDKNSTTKVESVMEEIQMWQTDVLEFIGKVDNSSITKKEEVEETQKRISSFKNAADMHKTTLETLKEENKNEEQISRINVLIDKNDYIKTRLDQLSQKVELASLLKIVEDVQIWQEEMVEIIRNMNQVVTTQSNNQEQFEHVRRKIEDLKVEVDKKSEHLEACKTLSQNETFQTQLYKTIQNQEQIRLTTLELQEKLEITKLIRVVQEIQMWQEEAIEIIRMLDRTQPANIQEANELIDRVHDLQQTIEHKSSRIQEVKKMSQVPEFVQKMEEVEHVQEQLKHLTVELEEKLEQQKLVKVTEHIQMWQEEMVEIIKMFDSTPMKTVQESEELQEKVKLVKEAIEVQQPKIEEVVSKAKDIAVKTQIARAVEQQNVIREMTENLERKAISASFELSKPQQTIEETKTIELTSLEQTQITLTPEETQELQILKKIIEEIQMWQEETIEIIRLVDKAPKTIQESETLVKKVNEIHQTVEAQTRRLEDASRFTKDETFTKTVQEMMTKQQQVQQLVKELHERAASQNIVIRKQEEERQRVQAPQILTQLKDDEVDEGCRYEFLARINGEPEPKISWLKDGIDVKSNMDYRQEYVNGVATLVIEESFIEDTAEYTVKATNVGGSASSSANLIVKSRSAMSSAILEEDKPRFVKQMQSVQVNEGETAHLDCVVVGKPEPEVTWFKEETAVKESQRVHLTFSGDHCQMLIDQTVPLDTGTYTVRARNVHGEVANFCQLRVLPKKQPPPQTPPKPRTPIQRPPVIQPPLTNTTWQEGETATLQVFSYGEPKPRVHWKFNDSPVQTSSQVQISEQEDGWSRLTIQQISPVNAGMYTAVAENEIGEAVTGATVHVQPSLKRVVTTEHHLQEDLNEQIGQSIQQTVITKTSCEMENRERSDFPQPREPEKIIDEKRWVELVEQHFEEHLSQRSISPVPQIREVRKTESQQRWIDTIDEIWSPMRDVEVTETRTVSGMNQYSSHNVHEPSPRPVGYHTTTTTTNISHIGQSHEPIQPVMGRSTSSNETVRTMNVATIRQSPQREVYEARTTPGPTSEHVATIRKTPVRETHQSSISKAPSLENVAKIRQSPVPETHRSTLTRRSPSVENVARYQQAAQPETYQATTTGGQPLANIAQVHAPAKPERQAITKEAPQIDRIDDILATPHEQKVTTVVKQTEEITGDVDREYQEQQQKQKQVTSTVTETTSGEGWVQHQHQDFVEPHKSTVTVKKLDIEESQNINQQRFNQPEQKNIVTEKIQEDVHRESRIPVKREPQTTTTVTEMTSGEGWVQNTHQDFQNPHLSTTTVKRLDIDEGHHVNYQTAQQSQQQTVKTQKEEEEESRIRNESKIPVKKEPKTTTTVTETTSGEGWVQNVHQDMRRPEQSTITVKRLDIEGGEHVQHDIQQNRSGQQTITTKKEEEQDQRNKTESRIPIRREPKTTTTVTETTSGEGWIRNTHMDAAHPHSTVTMRRLGIDGETNTKKTTARPISNEYRRQTDEESSIRQRDSFIQASDVEGFWTDGAYTDSAPTPPPQPIHRSTAEDNMQRIGLSRTTTEPEFIKAFEREYTVEEGGRIAIECILVGNPKPAARFFFNNKQVTEKSEFLKICHVNDTYSIIISPARLEHAGYYKMIAENKRGVTESLTVLHVRPRSLQTYQQKKQEETRLQQQQQQTRKNVPTEYTTVEEEFAMFEYEQRRPLKHEASKLSTPPPAKRIELEHKKDEEHLETYDLEGKKTSGHPPHFTQTLVSTVVAQGENTTFEGIVTGWPAPTVEWTIDGRPLDLKDIRVSNIGGRVSLHFLNCQLSHAGKYMCTAKNNSGVATSSAQLVVRPKTIAPDFIQRLISEEVEEGRQLKWTVRVTGDPMPKVIWMRDGYEIPDCEEVRIVDHGDGYHSLVIVRVEGADSGQFTCLAENIAGEARSTADLVVRPAGSNPGNYFHVTKVTQEKQAKGAEPTTTSAFSIETPRQTMSGMNLYTVNDEHEFSNLTFKLQLRQWDDHDWEAERLQNLLDDAHRRDNFRQIMIGMCCLISISTTVCFIYIGYNLLQDLLRAVRIYRNGEQNNPRYRFEPFIVFFKSFVALFAIIRYILYEVWRRIGNDFVHAQDD</sequence>